<dbReference type="Proteomes" id="UP000006054">
    <property type="component" value="Chromosome"/>
</dbReference>
<dbReference type="HOGENOM" id="CLU_1341595_0_0_10"/>
<evidence type="ECO:0000313" key="2">
    <source>
        <dbReference type="EMBL" id="AFM05785.1"/>
    </source>
</evidence>
<protein>
    <submittedName>
        <fullName evidence="2">Uncharacterized protein</fullName>
    </submittedName>
</protein>
<dbReference type="PATRIC" id="fig|880071.3.peg.3471"/>
<dbReference type="KEGG" id="fli:Fleli_3465"/>
<evidence type="ECO:0000256" key="1">
    <source>
        <dbReference type="SAM" id="Phobius"/>
    </source>
</evidence>
<name>I4APA0_BERLS</name>
<keyword evidence="3" id="KW-1185">Reference proteome</keyword>
<feature type="transmembrane region" description="Helical" evidence="1">
    <location>
        <begin position="143"/>
        <end position="164"/>
    </location>
</feature>
<dbReference type="AlphaFoldDB" id="I4APA0"/>
<evidence type="ECO:0000313" key="3">
    <source>
        <dbReference type="Proteomes" id="UP000006054"/>
    </source>
</evidence>
<proteinExistence type="predicted"/>
<feature type="transmembrane region" description="Helical" evidence="1">
    <location>
        <begin position="73"/>
        <end position="98"/>
    </location>
</feature>
<gene>
    <name evidence="2" type="ordered locus">Fleli_3465</name>
</gene>
<accession>I4APA0</accession>
<keyword evidence="1" id="KW-0812">Transmembrane</keyword>
<feature type="transmembrane region" description="Helical" evidence="1">
    <location>
        <begin position="104"/>
        <end position="123"/>
    </location>
</feature>
<organism evidence="2 3">
    <name type="scientific">Bernardetia litoralis (strain ATCC 23117 / DSM 6794 / NBRC 15988 / NCIMB 1366 / Fx l1 / Sio-4)</name>
    <name type="common">Flexibacter litoralis</name>
    <dbReference type="NCBI Taxonomy" id="880071"/>
    <lineage>
        <taxon>Bacteria</taxon>
        <taxon>Pseudomonadati</taxon>
        <taxon>Bacteroidota</taxon>
        <taxon>Cytophagia</taxon>
        <taxon>Cytophagales</taxon>
        <taxon>Bernardetiaceae</taxon>
        <taxon>Bernardetia</taxon>
    </lineage>
</organism>
<dbReference type="EMBL" id="CP003345">
    <property type="protein sequence ID" value="AFM05785.1"/>
    <property type="molecule type" value="Genomic_DNA"/>
</dbReference>
<feature type="transmembrane region" description="Helical" evidence="1">
    <location>
        <begin position="7"/>
        <end position="25"/>
    </location>
</feature>
<sequence length="204" mass="23060">MKKFIKIAELGLVSIFMIGTIMRLFELTGGGILTVLSLSALSLFYLTFGFAIFSNIKFKKKKNKEISEKQNPLFVIAGVIIGAVASMACSGILFKIMLWPGSGMLLFLSIVSFAIFFLIFIAIKLINKSSDSFYMKMIVRTSIFLLVVSSLYSISMNTLVDILYRKQPQYAEMMKESLANPTDETIRIKMDVYRDSLENSRYNQ</sequence>
<keyword evidence="1" id="KW-1133">Transmembrane helix</keyword>
<dbReference type="RefSeq" id="WP_014799211.1">
    <property type="nucleotide sequence ID" value="NC_018018.1"/>
</dbReference>
<feature type="transmembrane region" description="Helical" evidence="1">
    <location>
        <begin position="31"/>
        <end position="53"/>
    </location>
</feature>
<dbReference type="eggNOG" id="ENOG50336GA">
    <property type="taxonomic scope" value="Bacteria"/>
</dbReference>
<dbReference type="OrthoDB" id="1134798at2"/>
<reference evidence="3" key="1">
    <citation type="submission" date="2012-06" db="EMBL/GenBank/DDBJ databases">
        <title>The complete genome of Flexibacter litoralis DSM 6794.</title>
        <authorList>
            <person name="Lucas S."/>
            <person name="Copeland A."/>
            <person name="Lapidus A."/>
            <person name="Glavina del Rio T."/>
            <person name="Dalin E."/>
            <person name="Tice H."/>
            <person name="Bruce D."/>
            <person name="Goodwin L."/>
            <person name="Pitluck S."/>
            <person name="Peters L."/>
            <person name="Ovchinnikova G."/>
            <person name="Lu M."/>
            <person name="Kyrpides N."/>
            <person name="Mavromatis K."/>
            <person name="Ivanova N."/>
            <person name="Brettin T."/>
            <person name="Detter J.C."/>
            <person name="Han C."/>
            <person name="Larimer F."/>
            <person name="Land M."/>
            <person name="Hauser L."/>
            <person name="Markowitz V."/>
            <person name="Cheng J.-F."/>
            <person name="Hugenholtz P."/>
            <person name="Woyke T."/>
            <person name="Wu D."/>
            <person name="Spring S."/>
            <person name="Lang E."/>
            <person name="Kopitz M."/>
            <person name="Brambilla E."/>
            <person name="Klenk H.-P."/>
            <person name="Eisen J.A."/>
        </authorList>
    </citation>
    <scope>NUCLEOTIDE SEQUENCE [LARGE SCALE GENOMIC DNA]</scope>
    <source>
        <strain evidence="3">ATCC 23117 / DSM 6794 / NBRC 15988 / NCIMB 1366 / Sio-4</strain>
    </source>
</reference>
<keyword evidence="1" id="KW-0472">Membrane</keyword>